<keyword evidence="1" id="KW-1133">Transmembrane helix</keyword>
<dbReference type="InterPro" id="IPR001173">
    <property type="entry name" value="Glyco_trans_2-like"/>
</dbReference>
<dbReference type="InterPro" id="IPR029044">
    <property type="entry name" value="Nucleotide-diphossugar_trans"/>
</dbReference>
<comment type="caution">
    <text evidence="3">The sequence shown here is derived from an EMBL/GenBank/DDBJ whole genome shotgun (WGS) entry which is preliminary data.</text>
</comment>
<dbReference type="Pfam" id="PF00535">
    <property type="entry name" value="Glycos_transf_2"/>
    <property type="match status" value="1"/>
</dbReference>
<sequence length="323" mass="34685">MKTEATIQFHRDSIPIDLATYKSSAWEGPKRTLAAIPCYNEAVTIGSIILKARKYVDEVLVVDDGSSDDTAEITRAAGAVVVSHEKNKGYGAALRSCFQYAKEHNIDQMVILDGDGQHDPAMIPGFLASLAGENADIVIGSRFMQKSQNIPGYRVLGMKILDHATAMAGSTGVTDSQSGYRAYSRSAIERIKITGGDMSAGSEILTQMAEKGLKSVEIPITVRYDLENTSSQNPVVHGIGVLTNLMGIICYKQPMLTFCLFGLILAGAGIGVGAWAYSTYSATLIFPYLQSVLSVFLSITGLLLITSGLTINTLVQMIRAKES</sequence>
<dbReference type="AlphaFoldDB" id="A0A7K4HP53"/>
<dbReference type="InterPro" id="IPR050256">
    <property type="entry name" value="Glycosyltransferase_2"/>
</dbReference>
<feature type="transmembrane region" description="Helical" evidence="1">
    <location>
        <begin position="289"/>
        <end position="315"/>
    </location>
</feature>
<reference evidence="3 4" key="1">
    <citation type="submission" date="2020-06" db="EMBL/GenBank/DDBJ databases">
        <title>Methanofollis fontis sp. nov., a methanogen isolated from marine sediments near a cold seep at Four-Way Closure Ridge offshore southwestern Taiwan.</title>
        <authorList>
            <person name="Chen S.-C."/>
            <person name="Teng N.-H."/>
            <person name="Lin Y.-S."/>
            <person name="Lai M.-C."/>
            <person name="Chen H.-H."/>
            <person name="Wang C.-C."/>
        </authorList>
    </citation>
    <scope>NUCLEOTIDE SEQUENCE [LARGE SCALE GENOMIC DNA]</scope>
    <source>
        <strain evidence="3 4">DSM 2702</strain>
    </source>
</reference>
<dbReference type="Gene3D" id="3.90.550.10">
    <property type="entry name" value="Spore Coat Polysaccharide Biosynthesis Protein SpsA, Chain A"/>
    <property type="match status" value="1"/>
</dbReference>
<gene>
    <name evidence="3" type="ORF">HWN36_06985</name>
</gene>
<dbReference type="GO" id="GO:0016740">
    <property type="term" value="F:transferase activity"/>
    <property type="evidence" value="ECO:0007669"/>
    <property type="project" value="UniProtKB-KW"/>
</dbReference>
<dbReference type="PANTHER" id="PTHR48090:SF7">
    <property type="entry name" value="RFBJ PROTEIN"/>
    <property type="match status" value="1"/>
</dbReference>
<keyword evidence="4" id="KW-1185">Reference proteome</keyword>
<feature type="domain" description="Glycosyltransferase 2-like" evidence="2">
    <location>
        <begin position="35"/>
        <end position="191"/>
    </location>
</feature>
<dbReference type="EMBL" id="JABXWR010000001">
    <property type="protein sequence ID" value="NVO67056.1"/>
    <property type="molecule type" value="Genomic_DNA"/>
</dbReference>
<keyword evidence="3" id="KW-0808">Transferase</keyword>
<dbReference type="CDD" id="cd04179">
    <property type="entry name" value="DPM_DPG-synthase_like"/>
    <property type="match status" value="1"/>
</dbReference>
<protein>
    <submittedName>
        <fullName evidence="3">Glycosyltransferase family 2 protein</fullName>
    </submittedName>
</protein>
<evidence type="ECO:0000313" key="4">
    <source>
        <dbReference type="Proteomes" id="UP000570823"/>
    </source>
</evidence>
<proteinExistence type="predicted"/>
<dbReference type="Proteomes" id="UP000570823">
    <property type="component" value="Unassembled WGS sequence"/>
</dbReference>
<evidence type="ECO:0000259" key="2">
    <source>
        <dbReference type="Pfam" id="PF00535"/>
    </source>
</evidence>
<feature type="transmembrane region" description="Helical" evidence="1">
    <location>
        <begin position="255"/>
        <end position="277"/>
    </location>
</feature>
<evidence type="ECO:0000256" key="1">
    <source>
        <dbReference type="SAM" id="Phobius"/>
    </source>
</evidence>
<dbReference type="PANTHER" id="PTHR48090">
    <property type="entry name" value="UNDECAPRENYL-PHOSPHATE 4-DEOXY-4-FORMAMIDO-L-ARABINOSE TRANSFERASE-RELATED"/>
    <property type="match status" value="1"/>
</dbReference>
<keyword evidence="1" id="KW-0812">Transmembrane</keyword>
<keyword evidence="1" id="KW-0472">Membrane</keyword>
<organism evidence="3 4">
    <name type="scientific">Methanofollis tationis</name>
    <dbReference type="NCBI Taxonomy" id="81417"/>
    <lineage>
        <taxon>Archaea</taxon>
        <taxon>Methanobacteriati</taxon>
        <taxon>Methanobacteriota</taxon>
        <taxon>Stenosarchaea group</taxon>
        <taxon>Methanomicrobia</taxon>
        <taxon>Methanomicrobiales</taxon>
        <taxon>Methanomicrobiaceae</taxon>
        <taxon>Methanofollis</taxon>
    </lineage>
</organism>
<name>A0A7K4HP53_9EURY</name>
<evidence type="ECO:0000313" key="3">
    <source>
        <dbReference type="EMBL" id="NVO67056.1"/>
    </source>
</evidence>
<accession>A0A7K4HP53</accession>
<dbReference type="SUPFAM" id="SSF53448">
    <property type="entry name" value="Nucleotide-diphospho-sugar transferases"/>
    <property type="match status" value="1"/>
</dbReference>